<proteinExistence type="predicted"/>
<evidence type="ECO:0000256" key="1">
    <source>
        <dbReference type="ARBA" id="ARBA00023015"/>
    </source>
</evidence>
<keyword evidence="4" id="KW-0472">Membrane</keyword>
<name>A0A132P4X4_ENTFC</name>
<organism evidence="6 7">
    <name type="scientific">Enterococcus faecium</name>
    <name type="common">Streptococcus faecium</name>
    <dbReference type="NCBI Taxonomy" id="1352"/>
    <lineage>
        <taxon>Bacteria</taxon>
        <taxon>Bacillati</taxon>
        <taxon>Bacillota</taxon>
        <taxon>Bacilli</taxon>
        <taxon>Lactobacillales</taxon>
        <taxon>Enterococcaceae</taxon>
        <taxon>Enterococcus</taxon>
    </lineage>
</organism>
<evidence type="ECO:0000313" key="6">
    <source>
        <dbReference type="EMBL" id="KWX17347.1"/>
    </source>
</evidence>
<dbReference type="EMBL" id="LRHK01000001">
    <property type="protein sequence ID" value="KWX17347.1"/>
    <property type="molecule type" value="Genomic_DNA"/>
</dbReference>
<keyword evidence="1" id="KW-0805">Transcription regulation</keyword>
<keyword evidence="2" id="KW-0238">DNA-binding</keyword>
<keyword evidence="4" id="KW-1133">Transmembrane helix</keyword>
<evidence type="ECO:0000313" key="7">
    <source>
        <dbReference type="Proteomes" id="UP000070452"/>
    </source>
</evidence>
<dbReference type="PROSITE" id="PS01124">
    <property type="entry name" value="HTH_ARAC_FAMILY_2"/>
    <property type="match status" value="1"/>
</dbReference>
<keyword evidence="4" id="KW-0812">Transmembrane</keyword>
<reference evidence="6 7" key="1">
    <citation type="submission" date="2016-01" db="EMBL/GenBank/DDBJ databases">
        <title>Molecular Mechanisms for transfer of large genomic segments between Enterococcus faecium strains.</title>
        <authorList>
            <person name="Garcia-Solache M.A."/>
            <person name="Lebreton F."/>
            <person name="Mclaughlin R.E."/>
            <person name="Whiteaker J.D."/>
            <person name="Gilmore M.S."/>
            <person name="Rice L.B."/>
        </authorList>
    </citation>
    <scope>NUCLEOTIDE SEQUENCE [LARGE SCALE GENOMIC DNA]</scope>
    <source>
        <strain evidence="6 7">D344RRF x C68</strain>
    </source>
</reference>
<dbReference type="PROSITE" id="PS00041">
    <property type="entry name" value="HTH_ARAC_FAMILY_1"/>
    <property type="match status" value="1"/>
</dbReference>
<gene>
    <name evidence="6" type="ORF">AWT83_02055</name>
</gene>
<dbReference type="SMART" id="SM00342">
    <property type="entry name" value="HTH_ARAC"/>
    <property type="match status" value="1"/>
</dbReference>
<dbReference type="InterPro" id="IPR018062">
    <property type="entry name" value="HTH_AraC-typ_CS"/>
</dbReference>
<feature type="transmembrane region" description="Helical" evidence="4">
    <location>
        <begin position="6"/>
        <end position="30"/>
    </location>
</feature>
<dbReference type="GO" id="GO:0043565">
    <property type="term" value="F:sequence-specific DNA binding"/>
    <property type="evidence" value="ECO:0007669"/>
    <property type="project" value="InterPro"/>
</dbReference>
<keyword evidence="3" id="KW-0804">Transcription</keyword>
<dbReference type="Pfam" id="PF12833">
    <property type="entry name" value="HTH_18"/>
    <property type="match status" value="1"/>
</dbReference>
<evidence type="ECO:0000259" key="5">
    <source>
        <dbReference type="PROSITE" id="PS01124"/>
    </source>
</evidence>
<dbReference type="AlphaFoldDB" id="A0A132P4X4"/>
<evidence type="ECO:0000256" key="4">
    <source>
        <dbReference type="SAM" id="Phobius"/>
    </source>
</evidence>
<dbReference type="InterPro" id="IPR009057">
    <property type="entry name" value="Homeodomain-like_sf"/>
</dbReference>
<feature type="domain" description="HTH araC/xylS-type" evidence="5">
    <location>
        <begin position="632"/>
        <end position="730"/>
    </location>
</feature>
<dbReference type="Gene3D" id="1.10.10.60">
    <property type="entry name" value="Homeodomain-like"/>
    <property type="match status" value="2"/>
</dbReference>
<dbReference type="SUPFAM" id="SSF46689">
    <property type="entry name" value="Homeodomain-like"/>
    <property type="match status" value="2"/>
</dbReference>
<feature type="transmembrane region" description="Helical" evidence="4">
    <location>
        <begin position="271"/>
        <end position="291"/>
    </location>
</feature>
<protein>
    <submittedName>
        <fullName evidence="6">AraC family transcriptional regulator</fullName>
    </submittedName>
</protein>
<accession>A0A132P4X4</accession>
<sequence length="732" mass="85181">MKKSTVFYKIFLPMFLLGAVLVIGFSLFIYQNTYESIESSYLTDKKNLLRQVKTNVEWKIRTIEYSFSTYGSTKNFSDIFKHPLTYTDYSTYSEIRKELNFIETIVMDDNNYDLVSLAGKWGVINGSLSQLTEEEVEKYQQKYINNKNNLFWQKKNKGIEMVITLPMFEKEKYALGIATIEKHTIEQVVGESGEDILSIENEVGNLFTTQTVKNKEQPTVLTDVDLDYNQLKVIREKDKTYIVLKSDYNNWIYRLEVDSSAIGAMIRNLRIGLVAVSLTLVGLIGLLSYLFSDRFARPISQIQERLNLKSKGFSGKELDLVAQSVSRIIGEKEALSAHLVTQKPQLETLFVLSLFRNRVERRELDQRLQQFGYSSQNDCYYTALVQIDLLEDSHGGERDLLLLAINNMITEIVPKENRMLPIVLNEEMQATIYRMDKDDAEASKKVMEYCRLIQKRVKEYLNLTISIGISNRFETLNESKQSVDRAKEALYYRVNTGPSSIIFYQEIVPAAHEKTLIRYPIEEQNRLFEAIRSANQEVKNLVHELIDALFAQNKNPLSREVVSVRLINELVQLGQLLGVDSKNFDNMKQIYVKALNNYHPKELEKLVLEQLVLPITECSQAITDHEFKNLSENIMHIVYTEYDRDLSLDVIADRLHYNPNYLSNVFKKETGEKFGDFVQNHRLEVAKKWLEETNLSVKEIAERLQYRNSQNFIRFFKKKESITPGEYRKKYL</sequence>
<dbReference type="GO" id="GO:0003700">
    <property type="term" value="F:DNA-binding transcription factor activity"/>
    <property type="evidence" value="ECO:0007669"/>
    <property type="project" value="InterPro"/>
</dbReference>
<evidence type="ECO:0000256" key="3">
    <source>
        <dbReference type="ARBA" id="ARBA00023163"/>
    </source>
</evidence>
<dbReference type="PANTHER" id="PTHR43280">
    <property type="entry name" value="ARAC-FAMILY TRANSCRIPTIONAL REGULATOR"/>
    <property type="match status" value="1"/>
</dbReference>
<dbReference type="PANTHER" id="PTHR43280:SF10">
    <property type="entry name" value="REGULATORY PROTEIN POCR"/>
    <property type="match status" value="1"/>
</dbReference>
<dbReference type="RefSeq" id="WP_002297753.1">
    <property type="nucleotide sequence ID" value="NZ_CAMRQU010000015.1"/>
</dbReference>
<comment type="caution">
    <text evidence="6">The sequence shown here is derived from an EMBL/GenBank/DDBJ whole genome shotgun (WGS) entry which is preliminary data.</text>
</comment>
<dbReference type="Proteomes" id="UP000070452">
    <property type="component" value="Unassembled WGS sequence"/>
</dbReference>
<dbReference type="InterPro" id="IPR018060">
    <property type="entry name" value="HTH_AraC"/>
</dbReference>
<evidence type="ECO:0000256" key="2">
    <source>
        <dbReference type="ARBA" id="ARBA00023125"/>
    </source>
</evidence>